<accession>A0A918NIT0</accession>
<evidence type="ECO:0000256" key="1">
    <source>
        <dbReference type="SAM" id="Phobius"/>
    </source>
</evidence>
<keyword evidence="3" id="KW-1185">Reference proteome</keyword>
<reference evidence="2" key="1">
    <citation type="journal article" date="2014" name="Int. J. Syst. Evol. Microbiol.">
        <title>Complete genome sequence of Corynebacterium casei LMG S-19264T (=DSM 44701T), isolated from a smear-ripened cheese.</title>
        <authorList>
            <consortium name="US DOE Joint Genome Institute (JGI-PGF)"/>
            <person name="Walter F."/>
            <person name="Albersmeier A."/>
            <person name="Kalinowski J."/>
            <person name="Ruckert C."/>
        </authorList>
    </citation>
    <scope>NUCLEOTIDE SEQUENCE</scope>
    <source>
        <strain evidence="2">KCTC 22169</strain>
    </source>
</reference>
<feature type="transmembrane region" description="Helical" evidence="1">
    <location>
        <begin position="134"/>
        <end position="155"/>
    </location>
</feature>
<dbReference type="RefSeq" id="WP_189612591.1">
    <property type="nucleotide sequence ID" value="NZ_BMXR01000014.1"/>
</dbReference>
<dbReference type="AlphaFoldDB" id="A0A918NIT0"/>
<keyword evidence="1" id="KW-0472">Membrane</keyword>
<sequence length="157" mass="17586">MSEPCPFCGFEKSDFRKSHNWRCSQCGKDYANWLMARKTTADSQNVSPDDGGIKKQSLFSKREIPSEAEPVKSAQSLLVLAILSLLALNFVVDDVFSWIYPVSIPLAAYYAFTIHRTGYALGQHSVYSRGKNPIMYNVHLWGVLGYTLVAVLAWMGV</sequence>
<name>A0A918NIT0_9GAMM</name>
<keyword evidence="1" id="KW-0812">Transmembrane</keyword>
<proteinExistence type="predicted"/>
<keyword evidence="1" id="KW-1133">Transmembrane helix</keyword>
<gene>
    <name evidence="2" type="ORF">GCM10007392_42650</name>
</gene>
<dbReference type="EMBL" id="BMXR01000014">
    <property type="protein sequence ID" value="GGX70642.1"/>
    <property type="molecule type" value="Genomic_DNA"/>
</dbReference>
<evidence type="ECO:0000313" key="2">
    <source>
        <dbReference type="EMBL" id="GGX70642.1"/>
    </source>
</evidence>
<protein>
    <submittedName>
        <fullName evidence="2">Uncharacterized protein</fullName>
    </submittedName>
</protein>
<reference evidence="2" key="2">
    <citation type="submission" date="2020-09" db="EMBL/GenBank/DDBJ databases">
        <authorList>
            <person name="Sun Q."/>
            <person name="Kim S."/>
        </authorList>
    </citation>
    <scope>NUCLEOTIDE SEQUENCE</scope>
    <source>
        <strain evidence="2">KCTC 22169</strain>
    </source>
</reference>
<feature type="transmembrane region" description="Helical" evidence="1">
    <location>
        <begin position="98"/>
        <end position="122"/>
    </location>
</feature>
<dbReference type="Proteomes" id="UP000626148">
    <property type="component" value="Unassembled WGS sequence"/>
</dbReference>
<organism evidence="2 3">
    <name type="scientific">Saccharospirillum salsuginis</name>
    <dbReference type="NCBI Taxonomy" id="418750"/>
    <lineage>
        <taxon>Bacteria</taxon>
        <taxon>Pseudomonadati</taxon>
        <taxon>Pseudomonadota</taxon>
        <taxon>Gammaproteobacteria</taxon>
        <taxon>Oceanospirillales</taxon>
        <taxon>Saccharospirillaceae</taxon>
        <taxon>Saccharospirillum</taxon>
    </lineage>
</organism>
<evidence type="ECO:0000313" key="3">
    <source>
        <dbReference type="Proteomes" id="UP000626148"/>
    </source>
</evidence>
<comment type="caution">
    <text evidence="2">The sequence shown here is derived from an EMBL/GenBank/DDBJ whole genome shotgun (WGS) entry which is preliminary data.</text>
</comment>